<dbReference type="SUPFAM" id="SSF56112">
    <property type="entry name" value="Protein kinase-like (PK-like)"/>
    <property type="match status" value="1"/>
</dbReference>
<feature type="region of interest" description="Disordered" evidence="1">
    <location>
        <begin position="119"/>
        <end position="150"/>
    </location>
</feature>
<protein>
    <recommendedName>
        <fullName evidence="2">Protein kinase domain-containing protein</fullName>
    </recommendedName>
</protein>
<dbReference type="PANTHER" id="PTHR24419:SF18">
    <property type="entry name" value="SERINE_THREONINE-PROTEIN KINASE HASPIN"/>
    <property type="match status" value="1"/>
</dbReference>
<dbReference type="Gene3D" id="3.30.200.20">
    <property type="entry name" value="Phosphorylase Kinase, domain 1"/>
    <property type="match status" value="1"/>
</dbReference>
<sequence length="486" mass="52893">MLGGGSRGRTATFGKKSTIRRVDNSTARRQLQLWDELQQEENETPAVSSVPTIIRPAQEVASNNIPTVECPVLVVDTPTIPQETPIRTLVDQQSSTEADVESVFISDLSAEHRVHLNSSIDNSSTPISSDDETENVQESNGAACSPNNTKALDDSLPLISKRGVVKMSRLIDDAVDSLEKLDIGQVESDTDTNVGGNENSGQVPAETDNSLAKLLALCGNTSPSPMQGFNFGGDLIKKIGEASYSDVYSMWMKTESGGKDLMAIKVIPVGQGDIGDQLSLEAVSLEIQITRAISKTKQTIGEMSGAHPNFVDMVYSSVCSGPYSDELLALWDEYDERKGSENIPPCDYNDTQLYVIMVLRHGGNDLEHSSLITTAARAKSLLLQVSLALAQAEQQMSFEHRDLHWGNVLIDKSPLHTMDYSLPTQSGNVIYSVPTAGIKATIIDFSLSRLELDSGVMFLDLEQDPDYFSGSGYGEEGMNIEYMIWL</sequence>
<accession>A0ABQ8FGW3</accession>
<dbReference type="PANTHER" id="PTHR24419">
    <property type="entry name" value="INTERLEUKIN-1 RECEPTOR-ASSOCIATED KINASE"/>
    <property type="match status" value="1"/>
</dbReference>
<dbReference type="Pfam" id="PF12330">
    <property type="entry name" value="Haspin_kinase"/>
    <property type="match status" value="1"/>
</dbReference>
<keyword evidence="4" id="KW-1185">Reference proteome</keyword>
<name>A0ABQ8FGW3_9FUNG</name>
<dbReference type="Gene3D" id="1.10.510.10">
    <property type="entry name" value="Transferase(Phosphotransferase) domain 1"/>
    <property type="match status" value="1"/>
</dbReference>
<gene>
    <name evidence="3" type="ORF">BASA50_004964</name>
</gene>
<evidence type="ECO:0000313" key="4">
    <source>
        <dbReference type="Proteomes" id="UP001648503"/>
    </source>
</evidence>
<dbReference type="Proteomes" id="UP001648503">
    <property type="component" value="Unassembled WGS sequence"/>
</dbReference>
<dbReference type="PROSITE" id="PS50011">
    <property type="entry name" value="PROTEIN_KINASE_DOM"/>
    <property type="match status" value="1"/>
</dbReference>
<feature type="compositionally biased region" description="Low complexity" evidence="1">
    <location>
        <begin position="119"/>
        <end position="128"/>
    </location>
</feature>
<feature type="domain" description="Protein kinase" evidence="2">
    <location>
        <begin position="233"/>
        <end position="486"/>
    </location>
</feature>
<dbReference type="InterPro" id="IPR011009">
    <property type="entry name" value="Kinase-like_dom_sf"/>
</dbReference>
<evidence type="ECO:0000259" key="2">
    <source>
        <dbReference type="PROSITE" id="PS50011"/>
    </source>
</evidence>
<dbReference type="EMBL" id="JAFCIX010000204">
    <property type="protein sequence ID" value="KAH6596633.1"/>
    <property type="molecule type" value="Genomic_DNA"/>
</dbReference>
<reference evidence="3 4" key="1">
    <citation type="submission" date="2021-02" db="EMBL/GenBank/DDBJ databases">
        <title>Variation within the Batrachochytrium salamandrivorans European outbreak.</title>
        <authorList>
            <person name="Kelly M."/>
            <person name="Pasmans F."/>
            <person name="Shea T.P."/>
            <person name="Munoz J.F."/>
            <person name="Carranza S."/>
            <person name="Cuomo C.A."/>
            <person name="Martel A."/>
        </authorList>
    </citation>
    <scope>NUCLEOTIDE SEQUENCE [LARGE SCALE GENOMIC DNA]</scope>
    <source>
        <strain evidence="3 4">AMFP18/2</strain>
    </source>
</reference>
<proteinExistence type="predicted"/>
<evidence type="ECO:0000256" key="1">
    <source>
        <dbReference type="SAM" id="MobiDB-lite"/>
    </source>
</evidence>
<organism evidence="3 4">
    <name type="scientific">Batrachochytrium salamandrivorans</name>
    <dbReference type="NCBI Taxonomy" id="1357716"/>
    <lineage>
        <taxon>Eukaryota</taxon>
        <taxon>Fungi</taxon>
        <taxon>Fungi incertae sedis</taxon>
        <taxon>Chytridiomycota</taxon>
        <taxon>Chytridiomycota incertae sedis</taxon>
        <taxon>Chytridiomycetes</taxon>
        <taxon>Rhizophydiales</taxon>
        <taxon>Rhizophydiales incertae sedis</taxon>
        <taxon>Batrachochytrium</taxon>
    </lineage>
</organism>
<feature type="compositionally biased region" description="Polar residues" evidence="1">
    <location>
        <begin position="136"/>
        <end position="150"/>
    </location>
</feature>
<comment type="caution">
    <text evidence="3">The sequence shown here is derived from an EMBL/GenBank/DDBJ whole genome shotgun (WGS) entry which is preliminary data.</text>
</comment>
<dbReference type="InterPro" id="IPR000719">
    <property type="entry name" value="Prot_kinase_dom"/>
</dbReference>
<evidence type="ECO:0000313" key="3">
    <source>
        <dbReference type="EMBL" id="KAH6596633.1"/>
    </source>
</evidence>